<dbReference type="GO" id="GO:0016020">
    <property type="term" value="C:membrane"/>
    <property type="evidence" value="ECO:0007669"/>
    <property type="project" value="InterPro"/>
</dbReference>
<comment type="similarity">
    <text evidence="1">Belongs to the transglycosylase Slt family.</text>
</comment>
<keyword evidence="2" id="KW-0812">Transmembrane</keyword>
<dbReference type="InterPro" id="IPR008258">
    <property type="entry name" value="Transglycosylase_SLT_dom_1"/>
</dbReference>
<sequence>MRLMLIIVNIIFLMILYFISQLYPVKYFDIISSKYFDKLLILSVIKVESNFFPNAESPLGAFGLMQLMPNTAEWLNKKFFVQYDYRKPVENIKLGVLYLDYLYELTKSFDKSLIFYNTGPNATEETIKTSGNKYLNKIMKSYFIYKLLYWSDDL</sequence>
<feature type="transmembrane region" description="Helical" evidence="2">
    <location>
        <begin position="6"/>
        <end position="25"/>
    </location>
</feature>
<dbReference type="SUPFAM" id="SSF53955">
    <property type="entry name" value="Lysozyme-like"/>
    <property type="match status" value="1"/>
</dbReference>
<evidence type="ECO:0000259" key="3">
    <source>
        <dbReference type="Pfam" id="PF01464"/>
    </source>
</evidence>
<keyword evidence="5" id="KW-1185">Reference proteome</keyword>
<name>A0A1M5SQ33_9BACT</name>
<gene>
    <name evidence="4" type="ORF">SAMN02745199_1002</name>
</gene>
<dbReference type="EMBL" id="FQXN01000003">
    <property type="protein sequence ID" value="SHH40527.1"/>
    <property type="molecule type" value="Genomic_DNA"/>
</dbReference>
<dbReference type="Proteomes" id="UP000242592">
    <property type="component" value="Unassembled WGS sequence"/>
</dbReference>
<dbReference type="PANTHER" id="PTHR37423">
    <property type="entry name" value="SOLUBLE LYTIC MUREIN TRANSGLYCOSYLASE-RELATED"/>
    <property type="match status" value="1"/>
</dbReference>
<dbReference type="GO" id="GO:0008933">
    <property type="term" value="F:peptidoglycan lytic transglycosylase activity"/>
    <property type="evidence" value="ECO:0007669"/>
    <property type="project" value="InterPro"/>
</dbReference>
<dbReference type="AlphaFoldDB" id="A0A1M5SQ33"/>
<protein>
    <submittedName>
        <fullName evidence="4">Soluble lytic murein transglycosylase</fullName>
    </submittedName>
</protein>
<evidence type="ECO:0000313" key="5">
    <source>
        <dbReference type="Proteomes" id="UP000242592"/>
    </source>
</evidence>
<keyword evidence="2" id="KW-0472">Membrane</keyword>
<evidence type="ECO:0000256" key="1">
    <source>
        <dbReference type="ARBA" id="ARBA00007734"/>
    </source>
</evidence>
<proteinExistence type="inferred from homology"/>
<dbReference type="InterPro" id="IPR023346">
    <property type="entry name" value="Lysozyme-like_dom_sf"/>
</dbReference>
<evidence type="ECO:0000256" key="2">
    <source>
        <dbReference type="SAM" id="Phobius"/>
    </source>
</evidence>
<dbReference type="Pfam" id="PF01464">
    <property type="entry name" value="SLT"/>
    <property type="match status" value="1"/>
</dbReference>
<dbReference type="OrthoDB" id="9815002at2"/>
<dbReference type="PROSITE" id="PS00922">
    <property type="entry name" value="TRANSGLYCOSYLASE"/>
    <property type="match status" value="1"/>
</dbReference>
<reference evidence="5" key="1">
    <citation type="submission" date="2016-11" db="EMBL/GenBank/DDBJ databases">
        <authorList>
            <person name="Varghese N."/>
            <person name="Submissions S."/>
        </authorList>
    </citation>
    <scope>NUCLEOTIDE SEQUENCE [LARGE SCALE GENOMIC DNA]</scope>
    <source>
        <strain evidence="5">DSM 15807</strain>
    </source>
</reference>
<dbReference type="STRING" id="1123380.SAMN02745199_1002"/>
<dbReference type="Gene3D" id="1.10.530.10">
    <property type="match status" value="1"/>
</dbReference>
<dbReference type="CDD" id="cd16896">
    <property type="entry name" value="LT_Slt70-like"/>
    <property type="match status" value="1"/>
</dbReference>
<organism evidence="4 5">
    <name type="scientific">Thermosipho atlanticus DSM 15807</name>
    <dbReference type="NCBI Taxonomy" id="1123380"/>
    <lineage>
        <taxon>Bacteria</taxon>
        <taxon>Thermotogati</taxon>
        <taxon>Thermotogota</taxon>
        <taxon>Thermotogae</taxon>
        <taxon>Thermotogales</taxon>
        <taxon>Fervidobacteriaceae</taxon>
        <taxon>Thermosipho</taxon>
    </lineage>
</organism>
<dbReference type="GO" id="GO:0000270">
    <property type="term" value="P:peptidoglycan metabolic process"/>
    <property type="evidence" value="ECO:0007669"/>
    <property type="project" value="InterPro"/>
</dbReference>
<evidence type="ECO:0000313" key="4">
    <source>
        <dbReference type="EMBL" id="SHH40527.1"/>
    </source>
</evidence>
<dbReference type="InterPro" id="IPR000189">
    <property type="entry name" value="Transglyc_AS"/>
</dbReference>
<dbReference type="PANTHER" id="PTHR37423:SF2">
    <property type="entry name" value="MEMBRANE-BOUND LYTIC MUREIN TRANSGLYCOSYLASE C"/>
    <property type="match status" value="1"/>
</dbReference>
<accession>A0A1M5SQ33</accession>
<feature type="domain" description="Transglycosylase SLT" evidence="3">
    <location>
        <begin position="35"/>
        <end position="134"/>
    </location>
</feature>
<keyword evidence="2" id="KW-1133">Transmembrane helix</keyword>